<sequence length="1116" mass="125469">MTVEQPDWRRVAARDGVPAYNMFTRSIVRSQQDDREYRVIKLDNGVEAMLVHDAKADKAAASLDVAVGHLYDPDDMPGLAHFCEHLLFMGTETYPKENEYSEYLAKNNGHSNAYTSTANTNYYFNVGTHALPGALARFSAFFHCPLFAPSCTTRELNAVDSEHKKNHQADLWRIFQLNKHLTKPGHPWKKFGSGNKDSLSRAAKELKAQGKLAETTPSPSVNGSLAPTPASSRLGSPTPSSTSEVEADGGAVGRETRRRVVEWWQKEYCASRMRVCVLGKESLDELSDLVSTNFSPIPNRGRDPLPTIPDHPFGTDEKGTLVSVKTIMSFHALEISFPLEDQADLWKYKPANFLSHFLGHEGPGSLYSYLKNKGWATSLGSGPQNLARGFAMFKVTVYLTSEGFLNYQEVISSTFKYISLLRSSAFEPYHQEEQSQMSEIRFRFAEKRQPDSYATWIAETMARPLPRDQLLSAPSLVQPWQGDEPGTEKTIRKYLDSFTMDNCRVVLMAQGEEHAKLVPEATWEKEPWYGTEYRVERFKEEQVKEATAANDIEDLFLPGRNEFIPTNLDVQKKDVAEPAKRPFLIRQSKLSELWHKKDDQFWVPKAQVIIDIRSPASNASPATAVATRLFADLVNDSLSEFSYDADLAGLSYNLTSYTTGLYVLVSGYNDKVAILLEHIMDRIKNLEVKADRLAIMKEQAKRDWENTLLGQSYSLSDYFGRYALTEKLWTFQEKLAVVPSITVEDIQKQAQAILSSVYMRMLVAGNVFKDEAIRMAEIAEEGLGATELKSTELDDQALALPENCNYGWFMDVPNPNQANSALTYYVQFGPITDESLRVTSSLLVQIMREPSFNVLRTQEQLGYIVHCSAWLLPGGTLKGVRIVVQSEKPPSYLEERVEAFLVGMQKTIEEMTPEVFEEQKDGLKRKWLEADKNLAEETARYNTHITTGQYDFLRYERNAELLDSVTKDQVMSLFMERVHPSSTTRSKLSVHARSKKPKPQPISLAAAEAFENVVRGADLGVDASAWRDAVGGEDTISLHDFGKHWVGVLGQKEGGKALLAKIPELMKAHPAEVPSEERKLDHVKFIDDLKAFKSTLQVAPNPGPMVQWGDLPTPNL</sequence>
<evidence type="ECO:0000259" key="13">
    <source>
        <dbReference type="Pfam" id="PF16187"/>
    </source>
</evidence>
<evidence type="ECO:0000256" key="7">
    <source>
        <dbReference type="ARBA" id="ARBA00023049"/>
    </source>
</evidence>
<feature type="coiled-coil region" evidence="9">
    <location>
        <begin position="676"/>
        <end position="703"/>
    </location>
</feature>
<dbReference type="InterPro" id="IPR011765">
    <property type="entry name" value="Pept_M16_N"/>
</dbReference>
<dbReference type="InterPro" id="IPR050626">
    <property type="entry name" value="Peptidase_M16"/>
</dbReference>
<dbReference type="OrthoDB" id="952271at2759"/>
<dbReference type="FunFam" id="3.30.830.10:FF:000012">
    <property type="entry name" value="Protease 3"/>
    <property type="match status" value="1"/>
</dbReference>
<dbReference type="FunCoup" id="D8PV33">
    <property type="interactions" value="429"/>
</dbReference>
<evidence type="ECO:0000313" key="16">
    <source>
        <dbReference type="Proteomes" id="UP000007431"/>
    </source>
</evidence>
<evidence type="ECO:0000256" key="10">
    <source>
        <dbReference type="SAM" id="MobiDB-lite"/>
    </source>
</evidence>
<keyword evidence="9" id="KW-0175">Coiled coil</keyword>
<dbReference type="GO" id="GO:0005829">
    <property type="term" value="C:cytosol"/>
    <property type="evidence" value="ECO:0007669"/>
    <property type="project" value="TreeGrafter"/>
</dbReference>
<dbReference type="InterPro" id="IPR054734">
    <property type="entry name" value="PqqF-like_C_4"/>
</dbReference>
<dbReference type="PANTHER" id="PTHR43690:SF18">
    <property type="entry name" value="INSULIN-DEGRADING ENZYME-RELATED"/>
    <property type="match status" value="1"/>
</dbReference>
<gene>
    <name evidence="15" type="ORF">SCHCODRAFT_65338</name>
</gene>
<feature type="compositionally biased region" description="Polar residues" evidence="10">
    <location>
        <begin position="215"/>
        <end position="244"/>
    </location>
</feature>
<dbReference type="Pfam" id="PF05193">
    <property type="entry name" value="Peptidase_M16_C"/>
    <property type="match status" value="1"/>
</dbReference>
<evidence type="ECO:0000256" key="8">
    <source>
        <dbReference type="RuleBase" id="RU004447"/>
    </source>
</evidence>
<dbReference type="AlphaFoldDB" id="D8PV33"/>
<dbReference type="InterPro" id="IPR007863">
    <property type="entry name" value="Peptidase_M16_C"/>
</dbReference>
<dbReference type="GO" id="GO:0046872">
    <property type="term" value="F:metal ion binding"/>
    <property type="evidence" value="ECO:0007669"/>
    <property type="project" value="UniProtKB-KW"/>
</dbReference>
<dbReference type="FunFam" id="3.30.830.10:FF:000003">
    <property type="entry name" value="Insulin-degrading enzyme"/>
    <property type="match status" value="1"/>
</dbReference>
<protein>
    <recommendedName>
        <fullName evidence="17">Insulin-degrading enzyme</fullName>
    </recommendedName>
</protein>
<keyword evidence="6" id="KW-0862">Zinc</keyword>
<dbReference type="PANTHER" id="PTHR43690">
    <property type="entry name" value="NARDILYSIN"/>
    <property type="match status" value="1"/>
</dbReference>
<dbReference type="InterPro" id="IPR011249">
    <property type="entry name" value="Metalloenz_LuxS/M16"/>
</dbReference>
<dbReference type="Pfam" id="PF00675">
    <property type="entry name" value="Peptidase_M16"/>
    <property type="match status" value="1"/>
</dbReference>
<evidence type="ECO:0000259" key="14">
    <source>
        <dbReference type="Pfam" id="PF22456"/>
    </source>
</evidence>
<dbReference type="MEROPS" id="M16.008"/>
<dbReference type="OMA" id="WIFDEMK"/>
<keyword evidence="4" id="KW-0479">Metal-binding</keyword>
<dbReference type="SUPFAM" id="SSF63411">
    <property type="entry name" value="LuxS/MPP-like metallohydrolase"/>
    <property type="match status" value="5"/>
</dbReference>
<comment type="cofactor">
    <cofactor evidence="1">
        <name>Zn(2+)</name>
        <dbReference type="ChEBI" id="CHEBI:29105"/>
    </cofactor>
</comment>
<dbReference type="Pfam" id="PF22456">
    <property type="entry name" value="PqqF-like_C_4"/>
    <property type="match status" value="1"/>
</dbReference>
<comment type="similarity">
    <text evidence="2 8">Belongs to the peptidase M16 family.</text>
</comment>
<dbReference type="Gene3D" id="3.30.830.10">
    <property type="entry name" value="Metalloenzyme, LuxS/M16 peptidase-like"/>
    <property type="match status" value="4"/>
</dbReference>
<evidence type="ECO:0000256" key="5">
    <source>
        <dbReference type="ARBA" id="ARBA00022801"/>
    </source>
</evidence>
<dbReference type="InterPro" id="IPR032632">
    <property type="entry name" value="Peptidase_M16_M"/>
</dbReference>
<dbReference type="GO" id="GO:0051603">
    <property type="term" value="P:proteolysis involved in protein catabolic process"/>
    <property type="evidence" value="ECO:0007669"/>
    <property type="project" value="TreeGrafter"/>
</dbReference>
<dbReference type="EMBL" id="GL377303">
    <property type="protein sequence ID" value="EFJ00804.1"/>
    <property type="molecule type" value="Genomic_DNA"/>
</dbReference>
<dbReference type="GO" id="GO:0004222">
    <property type="term" value="F:metalloendopeptidase activity"/>
    <property type="evidence" value="ECO:0007669"/>
    <property type="project" value="InterPro"/>
</dbReference>
<dbReference type="FunFam" id="3.30.830.10:FF:000005">
    <property type="entry name" value="nardilysin isoform X1"/>
    <property type="match status" value="1"/>
</dbReference>
<dbReference type="eggNOG" id="KOG0959">
    <property type="taxonomic scope" value="Eukaryota"/>
</dbReference>
<keyword evidence="7" id="KW-0482">Metalloprotease</keyword>
<accession>D8PV33</accession>
<dbReference type="GO" id="GO:0005739">
    <property type="term" value="C:mitochondrion"/>
    <property type="evidence" value="ECO:0007669"/>
    <property type="project" value="TreeGrafter"/>
</dbReference>
<dbReference type="InterPro" id="IPR001431">
    <property type="entry name" value="Pept_M16_Zn_BS"/>
</dbReference>
<organism evidence="16">
    <name type="scientific">Schizophyllum commune (strain H4-8 / FGSC 9210)</name>
    <name type="common">Split gill fungus</name>
    <dbReference type="NCBI Taxonomy" id="578458"/>
    <lineage>
        <taxon>Eukaryota</taxon>
        <taxon>Fungi</taxon>
        <taxon>Dikarya</taxon>
        <taxon>Basidiomycota</taxon>
        <taxon>Agaricomycotina</taxon>
        <taxon>Agaricomycetes</taxon>
        <taxon>Agaricomycetidae</taxon>
        <taxon>Agaricales</taxon>
        <taxon>Schizophyllaceae</taxon>
        <taxon>Schizophyllum</taxon>
    </lineage>
</organism>
<dbReference type="InParanoid" id="D8PV33"/>
<evidence type="ECO:0000313" key="15">
    <source>
        <dbReference type="EMBL" id="EFJ00804.1"/>
    </source>
</evidence>
<feature type="region of interest" description="Disordered" evidence="10">
    <location>
        <begin position="295"/>
        <end position="314"/>
    </location>
</feature>
<dbReference type="PROSITE" id="PS00143">
    <property type="entry name" value="INSULINASE"/>
    <property type="match status" value="1"/>
</dbReference>
<evidence type="ECO:0000259" key="12">
    <source>
        <dbReference type="Pfam" id="PF05193"/>
    </source>
</evidence>
<feature type="region of interest" description="Disordered" evidence="10">
    <location>
        <begin position="205"/>
        <end position="252"/>
    </location>
</feature>
<dbReference type="Proteomes" id="UP000007431">
    <property type="component" value="Unassembled WGS sequence"/>
</dbReference>
<evidence type="ECO:0000256" key="3">
    <source>
        <dbReference type="ARBA" id="ARBA00022670"/>
    </source>
</evidence>
<reference evidence="15 16" key="1">
    <citation type="journal article" date="2010" name="Nat. Biotechnol.">
        <title>Genome sequence of the model mushroom Schizophyllum commune.</title>
        <authorList>
            <person name="Ohm R.A."/>
            <person name="de Jong J.F."/>
            <person name="Lugones L.G."/>
            <person name="Aerts A."/>
            <person name="Kothe E."/>
            <person name="Stajich J.E."/>
            <person name="de Vries R.P."/>
            <person name="Record E."/>
            <person name="Levasseur A."/>
            <person name="Baker S.E."/>
            <person name="Bartholomew K.A."/>
            <person name="Coutinho P.M."/>
            <person name="Erdmann S."/>
            <person name="Fowler T.J."/>
            <person name="Gathman A.C."/>
            <person name="Lombard V."/>
            <person name="Henrissat B."/>
            <person name="Knabe N."/>
            <person name="Kuees U."/>
            <person name="Lilly W.W."/>
            <person name="Lindquist E."/>
            <person name="Lucas S."/>
            <person name="Magnuson J.K."/>
            <person name="Piumi F."/>
            <person name="Raudaskoski M."/>
            <person name="Salamov A."/>
            <person name="Schmutz J."/>
            <person name="Schwarze F.W.M.R."/>
            <person name="vanKuyk P.A."/>
            <person name="Horton J.S."/>
            <person name="Grigoriev I.V."/>
            <person name="Woesten H.A.B."/>
        </authorList>
    </citation>
    <scope>NUCLEOTIDE SEQUENCE [LARGE SCALE GENOMIC DNA]</scope>
    <source>
        <strain evidence="16">H4-8 / FGSC 9210</strain>
    </source>
</reference>
<evidence type="ECO:0000256" key="4">
    <source>
        <dbReference type="ARBA" id="ARBA00022723"/>
    </source>
</evidence>
<evidence type="ECO:0008006" key="17">
    <source>
        <dbReference type="Google" id="ProtNLM"/>
    </source>
</evidence>
<proteinExistence type="inferred from homology"/>
<dbReference type="HOGENOM" id="CLU_004639_1_1_1"/>
<evidence type="ECO:0000259" key="11">
    <source>
        <dbReference type="Pfam" id="PF00675"/>
    </source>
</evidence>
<dbReference type="RefSeq" id="XP_003035706.1">
    <property type="nucleotide sequence ID" value="XM_003035660.1"/>
</dbReference>
<dbReference type="VEuPathDB" id="FungiDB:SCHCODRAFT_02662021"/>
<dbReference type="STRING" id="578458.D8PV33"/>
<keyword evidence="3" id="KW-0645">Protease</keyword>
<evidence type="ECO:0000256" key="9">
    <source>
        <dbReference type="SAM" id="Coils"/>
    </source>
</evidence>
<feature type="domain" description="Peptidase M16 middle/third" evidence="13">
    <location>
        <begin position="442"/>
        <end position="736"/>
    </location>
</feature>
<feature type="domain" description="Coenzyme PQQ synthesis protein F-like C-terminal lobe" evidence="14">
    <location>
        <begin position="842"/>
        <end position="941"/>
    </location>
</feature>
<feature type="domain" description="Peptidase M16 N-terminal" evidence="11">
    <location>
        <begin position="50"/>
        <end position="185"/>
    </location>
</feature>
<keyword evidence="5" id="KW-0378">Hydrolase</keyword>
<dbReference type="Pfam" id="PF16187">
    <property type="entry name" value="Peptidase_M16_M"/>
    <property type="match status" value="1"/>
</dbReference>
<evidence type="ECO:0000256" key="2">
    <source>
        <dbReference type="ARBA" id="ARBA00007261"/>
    </source>
</evidence>
<evidence type="ECO:0000256" key="1">
    <source>
        <dbReference type="ARBA" id="ARBA00001947"/>
    </source>
</evidence>
<feature type="domain" description="Peptidase M16 C-terminal" evidence="12">
    <location>
        <begin position="256"/>
        <end position="426"/>
    </location>
</feature>
<dbReference type="GO" id="GO:0043171">
    <property type="term" value="P:peptide catabolic process"/>
    <property type="evidence" value="ECO:0007669"/>
    <property type="project" value="TreeGrafter"/>
</dbReference>
<keyword evidence="16" id="KW-1185">Reference proteome</keyword>
<name>D8PV33_SCHCM</name>
<evidence type="ECO:0000256" key="6">
    <source>
        <dbReference type="ARBA" id="ARBA00022833"/>
    </source>
</evidence>
<dbReference type="KEGG" id="scm:SCHCO_02662021"/>
<dbReference type="GeneID" id="9595384"/>